<dbReference type="AlphaFoldDB" id="A0A0G3WDP8"/>
<dbReference type="STRING" id="84022.CACET_c30290"/>
<sequence length="48" mass="5754">MEFKSEYYTSWSDYVEENNVSSEEEEFIAPNVQSHEDLVFAFSMYLTM</sequence>
<organism evidence="1 2">
    <name type="scientific">Clostridium aceticum</name>
    <dbReference type="NCBI Taxonomy" id="84022"/>
    <lineage>
        <taxon>Bacteria</taxon>
        <taxon>Bacillati</taxon>
        <taxon>Bacillota</taxon>
        <taxon>Clostridia</taxon>
        <taxon>Eubacteriales</taxon>
        <taxon>Clostridiaceae</taxon>
        <taxon>Clostridium</taxon>
    </lineage>
</organism>
<gene>
    <name evidence="1" type="ORF">CACET_c30290</name>
</gene>
<protein>
    <submittedName>
        <fullName evidence="1">Uncharacterized protein</fullName>
    </submittedName>
</protein>
<proteinExistence type="predicted"/>
<keyword evidence="2" id="KW-1185">Reference proteome</keyword>
<evidence type="ECO:0000313" key="1">
    <source>
        <dbReference type="EMBL" id="AKL96473.1"/>
    </source>
</evidence>
<dbReference type="PATRIC" id="fig|84022.6.peg.3084"/>
<dbReference type="KEGG" id="cace:CACET_c30290"/>
<dbReference type="Proteomes" id="UP000035704">
    <property type="component" value="Chromosome"/>
</dbReference>
<name>A0A0G3WDP8_9CLOT</name>
<accession>A0A0G3WDP8</accession>
<dbReference type="EMBL" id="CP009687">
    <property type="protein sequence ID" value="AKL96473.1"/>
    <property type="molecule type" value="Genomic_DNA"/>
</dbReference>
<evidence type="ECO:0000313" key="2">
    <source>
        <dbReference type="Proteomes" id="UP000035704"/>
    </source>
</evidence>
<reference evidence="1 2" key="1">
    <citation type="submission" date="2014-10" db="EMBL/GenBank/DDBJ databases">
        <title>Genome sequence of Clostridium aceticum DSM 1496.</title>
        <authorList>
            <person name="Poehlein A."/>
            <person name="Schiel-Bengelsdorf B."/>
            <person name="Gottschalk G."/>
            <person name="Duerre P."/>
            <person name="Daniel R."/>
        </authorList>
    </citation>
    <scope>NUCLEOTIDE SEQUENCE [LARGE SCALE GENOMIC DNA]</scope>
    <source>
        <strain evidence="1 2">DSM 1496</strain>
    </source>
</reference>
<dbReference type="RefSeq" id="WP_158386085.1">
    <property type="nucleotide sequence ID" value="NZ_CP009687.1"/>
</dbReference>